<protein>
    <submittedName>
        <fullName evidence="1">Uncharacterized protein</fullName>
    </submittedName>
</protein>
<evidence type="ECO:0000313" key="2">
    <source>
        <dbReference type="Proteomes" id="UP001159363"/>
    </source>
</evidence>
<comment type="caution">
    <text evidence="1">The sequence shown here is derived from an EMBL/GenBank/DDBJ whole genome shotgun (WGS) entry which is preliminary data.</text>
</comment>
<keyword evidence="2" id="KW-1185">Reference proteome</keyword>
<name>A0ABQ9GW49_9NEOP</name>
<gene>
    <name evidence="1" type="ORF">PR048_024114</name>
</gene>
<dbReference type="PANTHER" id="PTHR46289">
    <property type="entry name" value="52 KDA REPRESSOR OF THE INHIBITOR OF THE PROTEIN KINASE-LIKE PROTEIN-RELATED"/>
    <property type="match status" value="1"/>
</dbReference>
<organism evidence="1 2">
    <name type="scientific">Dryococelus australis</name>
    <dbReference type="NCBI Taxonomy" id="614101"/>
    <lineage>
        <taxon>Eukaryota</taxon>
        <taxon>Metazoa</taxon>
        <taxon>Ecdysozoa</taxon>
        <taxon>Arthropoda</taxon>
        <taxon>Hexapoda</taxon>
        <taxon>Insecta</taxon>
        <taxon>Pterygota</taxon>
        <taxon>Neoptera</taxon>
        <taxon>Polyneoptera</taxon>
        <taxon>Phasmatodea</taxon>
        <taxon>Verophasmatodea</taxon>
        <taxon>Anareolatae</taxon>
        <taxon>Phasmatidae</taxon>
        <taxon>Eurycanthinae</taxon>
        <taxon>Dryococelus</taxon>
    </lineage>
</organism>
<dbReference type="InterPro" id="IPR052958">
    <property type="entry name" value="IFN-induced_PKR_regulator"/>
</dbReference>
<proteinExistence type="predicted"/>
<dbReference type="PANTHER" id="PTHR46289:SF14">
    <property type="entry name" value="DUF4371 DOMAIN-CONTAINING PROTEIN"/>
    <property type="match status" value="1"/>
</dbReference>
<evidence type="ECO:0000313" key="1">
    <source>
        <dbReference type="EMBL" id="KAJ8876204.1"/>
    </source>
</evidence>
<sequence>MIFNTAQDLLRAVDEEITVPRIVSRQKHRANINAGDPETYLRITIMIPQLDDFIGQLESRFTTHKSTLTSLYSLIPSVCSKNKCDFKEDHFELYQKLLDWGSLEVEFQVWQTKWQQLPGSDRPTCALEALGECNKDLFPNIQKLLKKFGYTTSYDFYFLKDILDSEMSENVSSKVETAPARKD</sequence>
<dbReference type="Proteomes" id="UP001159363">
    <property type="component" value="Chromosome 8"/>
</dbReference>
<accession>A0ABQ9GW49</accession>
<dbReference type="EMBL" id="JARBHB010000009">
    <property type="protein sequence ID" value="KAJ8876204.1"/>
    <property type="molecule type" value="Genomic_DNA"/>
</dbReference>
<reference evidence="1 2" key="1">
    <citation type="submission" date="2023-02" db="EMBL/GenBank/DDBJ databases">
        <title>LHISI_Scaffold_Assembly.</title>
        <authorList>
            <person name="Stuart O.P."/>
            <person name="Cleave R."/>
            <person name="Magrath M.J.L."/>
            <person name="Mikheyev A.S."/>
        </authorList>
    </citation>
    <scope>NUCLEOTIDE SEQUENCE [LARGE SCALE GENOMIC DNA]</scope>
    <source>
        <strain evidence="1">Daus_M_001</strain>
        <tissue evidence="1">Leg muscle</tissue>
    </source>
</reference>